<dbReference type="InterPro" id="IPR011006">
    <property type="entry name" value="CheY-like_superfamily"/>
</dbReference>
<keyword evidence="4" id="KW-0812">Transmembrane</keyword>
<sequence>MALTRALVVDDSRLARVALSKLLGRRGIEVDVAGSGEEALEYLRTQAPDVVFLDYMMPDMDGMEAARAIQALPERDPLPLVMYTSQDTDDDRLRAHELGVCGFLPKPTSEDALDAVLADVEAWSPPPMEASAADAPATADTSAEQASAPVPAPSPVPEAEPAPAEPARGGAVPDAAELEQRAGEVAAAVARETLDTQLDEARVHWQHELDRVGAELQEMLQESMQQARREDDTVGAARAAAEESAQAAVNEVADGLRQQAEEAARQAAVKAVEQALAERDAPQQDAALEERVNALLAERLEAVGETEAFREQLVTALTDHGVPVLKNALDQWVRELAAQAALDAVEDALRSASEVMFKEAAAAAAEAAAEEANAAHARTRRFMLLACTVLAAGVVTALILAV</sequence>
<feature type="region of interest" description="Disordered" evidence="3">
    <location>
        <begin position="221"/>
        <end position="242"/>
    </location>
</feature>
<feature type="modified residue" description="4-aspartylphosphate" evidence="2">
    <location>
        <position position="54"/>
    </location>
</feature>
<dbReference type="InterPro" id="IPR001789">
    <property type="entry name" value="Sig_transdc_resp-reg_receiver"/>
</dbReference>
<dbReference type="SUPFAM" id="SSF52172">
    <property type="entry name" value="CheY-like"/>
    <property type="match status" value="1"/>
</dbReference>
<evidence type="ECO:0000256" key="4">
    <source>
        <dbReference type="SAM" id="Phobius"/>
    </source>
</evidence>
<feature type="compositionally biased region" description="Pro residues" evidence="3">
    <location>
        <begin position="150"/>
        <end position="164"/>
    </location>
</feature>
<dbReference type="RefSeq" id="WP_091645985.1">
    <property type="nucleotide sequence ID" value="NZ_FOEG01000012.1"/>
</dbReference>
<evidence type="ECO:0000256" key="3">
    <source>
        <dbReference type="SAM" id="MobiDB-lite"/>
    </source>
</evidence>
<dbReference type="PANTHER" id="PTHR44591">
    <property type="entry name" value="STRESS RESPONSE REGULATOR PROTEIN 1"/>
    <property type="match status" value="1"/>
</dbReference>
<dbReference type="PANTHER" id="PTHR44591:SF3">
    <property type="entry name" value="RESPONSE REGULATORY DOMAIN-CONTAINING PROTEIN"/>
    <property type="match status" value="1"/>
</dbReference>
<accession>A0A1H8VEX0</accession>
<protein>
    <submittedName>
        <fullName evidence="6">Response regulator receiver domain-containing protein</fullName>
    </submittedName>
</protein>
<dbReference type="InterPro" id="IPR050595">
    <property type="entry name" value="Bact_response_regulator"/>
</dbReference>
<name>A0A1H8VEX0_9GAMM</name>
<dbReference type="STRING" id="406100.SAMN04488052_1129"/>
<evidence type="ECO:0000259" key="5">
    <source>
        <dbReference type="PROSITE" id="PS50110"/>
    </source>
</evidence>
<keyword evidence="7" id="KW-1185">Reference proteome</keyword>
<keyword evidence="4" id="KW-1133">Transmembrane helix</keyword>
<feature type="domain" description="Response regulatory" evidence="5">
    <location>
        <begin position="5"/>
        <end position="121"/>
    </location>
</feature>
<evidence type="ECO:0000256" key="2">
    <source>
        <dbReference type="PROSITE-ProRule" id="PRU00169"/>
    </source>
</evidence>
<feature type="compositionally biased region" description="Low complexity" evidence="3">
    <location>
        <begin position="129"/>
        <end position="149"/>
    </location>
</feature>
<keyword evidence="1 2" id="KW-0597">Phosphoprotein</keyword>
<dbReference type="CDD" id="cd17546">
    <property type="entry name" value="REC_hyHK_CKI1_RcsC-like"/>
    <property type="match status" value="1"/>
</dbReference>
<dbReference type="AlphaFoldDB" id="A0A1H8VEX0"/>
<feature type="transmembrane region" description="Helical" evidence="4">
    <location>
        <begin position="382"/>
        <end position="401"/>
    </location>
</feature>
<feature type="region of interest" description="Disordered" evidence="3">
    <location>
        <begin position="126"/>
        <end position="182"/>
    </location>
</feature>
<dbReference type="GO" id="GO:0000160">
    <property type="term" value="P:phosphorelay signal transduction system"/>
    <property type="evidence" value="ECO:0007669"/>
    <property type="project" value="InterPro"/>
</dbReference>
<proteinExistence type="predicted"/>
<organism evidence="6 7">
    <name type="scientific">Aquisalimonas asiatica</name>
    <dbReference type="NCBI Taxonomy" id="406100"/>
    <lineage>
        <taxon>Bacteria</taxon>
        <taxon>Pseudomonadati</taxon>
        <taxon>Pseudomonadota</taxon>
        <taxon>Gammaproteobacteria</taxon>
        <taxon>Chromatiales</taxon>
        <taxon>Ectothiorhodospiraceae</taxon>
        <taxon>Aquisalimonas</taxon>
    </lineage>
</organism>
<dbReference type="Pfam" id="PF00072">
    <property type="entry name" value="Response_reg"/>
    <property type="match status" value="1"/>
</dbReference>
<dbReference type="SMART" id="SM00448">
    <property type="entry name" value="REC"/>
    <property type="match status" value="1"/>
</dbReference>
<dbReference type="EMBL" id="FOEG01000012">
    <property type="protein sequence ID" value="SEP13959.1"/>
    <property type="molecule type" value="Genomic_DNA"/>
</dbReference>
<reference evidence="6 7" key="1">
    <citation type="submission" date="2016-10" db="EMBL/GenBank/DDBJ databases">
        <authorList>
            <person name="de Groot N.N."/>
        </authorList>
    </citation>
    <scope>NUCLEOTIDE SEQUENCE [LARGE SCALE GENOMIC DNA]</scope>
    <source>
        <strain evidence="6 7">CGMCC 1.6291</strain>
    </source>
</reference>
<evidence type="ECO:0000313" key="7">
    <source>
        <dbReference type="Proteomes" id="UP000199657"/>
    </source>
</evidence>
<gene>
    <name evidence="6" type="ORF">SAMN04488052_1129</name>
</gene>
<evidence type="ECO:0000313" key="6">
    <source>
        <dbReference type="EMBL" id="SEP13959.1"/>
    </source>
</evidence>
<evidence type="ECO:0000256" key="1">
    <source>
        <dbReference type="ARBA" id="ARBA00022553"/>
    </source>
</evidence>
<dbReference type="Gene3D" id="3.40.50.2300">
    <property type="match status" value="1"/>
</dbReference>
<keyword evidence="4" id="KW-0472">Membrane</keyword>
<dbReference type="OrthoDB" id="281471at2"/>
<dbReference type="PROSITE" id="PS50110">
    <property type="entry name" value="RESPONSE_REGULATORY"/>
    <property type="match status" value="1"/>
</dbReference>
<dbReference type="Proteomes" id="UP000199657">
    <property type="component" value="Unassembled WGS sequence"/>
</dbReference>